<comment type="caution">
    <text evidence="1">The sequence shown here is derived from an EMBL/GenBank/DDBJ whole genome shotgun (WGS) entry which is preliminary data.</text>
</comment>
<evidence type="ECO:0000313" key="1">
    <source>
        <dbReference type="EMBL" id="RQH44034.1"/>
    </source>
</evidence>
<protein>
    <submittedName>
        <fullName evidence="1">Uncharacterized protein</fullName>
    </submittedName>
</protein>
<accession>A0A3N6PVE4</accession>
<reference evidence="1 2" key="1">
    <citation type="journal article" date="2018" name="ACS Chem. Biol.">
        <title>Ketoreductase domain dysfunction expands chemodiversity: malyngamide biosynthesis in the cyanobacterium Okeania hirsuta.</title>
        <authorList>
            <person name="Moss N.A."/>
            <person name="Leao T."/>
            <person name="Rankin M."/>
            <person name="McCullough T.M."/>
            <person name="Qu P."/>
            <person name="Korobeynikov A."/>
            <person name="Smith J.L."/>
            <person name="Gerwick L."/>
            <person name="Gerwick W.H."/>
        </authorList>
    </citation>
    <scope>NUCLEOTIDE SEQUENCE [LARGE SCALE GENOMIC DNA]</scope>
    <source>
        <strain evidence="1 2">PAB10Feb10-1</strain>
    </source>
</reference>
<name>A0A3N6PVE4_9CYAN</name>
<dbReference type="RefSeq" id="WP_124154680.1">
    <property type="nucleotide sequence ID" value="NZ_CAWOLW010000501.1"/>
</dbReference>
<organism evidence="1 2">
    <name type="scientific">Okeania hirsuta</name>
    <dbReference type="NCBI Taxonomy" id="1458930"/>
    <lineage>
        <taxon>Bacteria</taxon>
        <taxon>Bacillati</taxon>
        <taxon>Cyanobacteriota</taxon>
        <taxon>Cyanophyceae</taxon>
        <taxon>Oscillatoriophycideae</taxon>
        <taxon>Oscillatoriales</taxon>
        <taxon>Microcoleaceae</taxon>
        <taxon>Okeania</taxon>
    </lineage>
</organism>
<evidence type="ECO:0000313" key="2">
    <source>
        <dbReference type="Proteomes" id="UP000269154"/>
    </source>
</evidence>
<keyword evidence="2" id="KW-1185">Reference proteome</keyword>
<dbReference type="EMBL" id="RCBY01000055">
    <property type="protein sequence ID" value="RQH44034.1"/>
    <property type="molecule type" value="Genomic_DNA"/>
</dbReference>
<proteinExistence type="predicted"/>
<dbReference type="AlphaFoldDB" id="A0A3N6PVE4"/>
<gene>
    <name evidence="1" type="ORF">D5R40_11995</name>
</gene>
<dbReference type="Proteomes" id="UP000269154">
    <property type="component" value="Unassembled WGS sequence"/>
</dbReference>
<sequence length="78" mass="8817">MVKVGVRSQESGVRINGNYRGGRKKSCPLIFLPLSALNTNFLNFLDQKASTFFDPKRLKPSSVNSLRFNQQSLLNSRE</sequence>